<dbReference type="Proteomes" id="UP000828251">
    <property type="component" value="Unassembled WGS sequence"/>
</dbReference>
<evidence type="ECO:0000313" key="3">
    <source>
        <dbReference type="Proteomes" id="UP000828251"/>
    </source>
</evidence>
<proteinExistence type="predicted"/>
<dbReference type="PANTHER" id="PTHR33374">
    <property type="entry name" value="ARABINOGALACTAN PROTEIN 20"/>
    <property type="match status" value="1"/>
</dbReference>
<dbReference type="InterPro" id="IPR009424">
    <property type="entry name" value="AGP16/20/22/41"/>
</dbReference>
<feature type="non-terminal residue" evidence="2">
    <location>
        <position position="1"/>
    </location>
</feature>
<feature type="transmembrane region" description="Helical" evidence="1">
    <location>
        <begin position="31"/>
        <end position="64"/>
    </location>
</feature>
<organism evidence="2 3">
    <name type="scientific">Gossypium stocksii</name>
    <dbReference type="NCBI Taxonomy" id="47602"/>
    <lineage>
        <taxon>Eukaryota</taxon>
        <taxon>Viridiplantae</taxon>
        <taxon>Streptophyta</taxon>
        <taxon>Embryophyta</taxon>
        <taxon>Tracheophyta</taxon>
        <taxon>Spermatophyta</taxon>
        <taxon>Magnoliopsida</taxon>
        <taxon>eudicotyledons</taxon>
        <taxon>Gunneridae</taxon>
        <taxon>Pentapetalae</taxon>
        <taxon>rosids</taxon>
        <taxon>malvids</taxon>
        <taxon>Malvales</taxon>
        <taxon>Malvaceae</taxon>
        <taxon>Malvoideae</taxon>
        <taxon>Gossypium</taxon>
    </lineage>
</organism>
<reference evidence="2 3" key="1">
    <citation type="journal article" date="2021" name="Plant Biotechnol. J.">
        <title>Multi-omics assisted identification of the key and species-specific regulatory components of drought-tolerant mechanisms in Gossypium stocksii.</title>
        <authorList>
            <person name="Yu D."/>
            <person name="Ke L."/>
            <person name="Zhang D."/>
            <person name="Wu Y."/>
            <person name="Sun Y."/>
            <person name="Mei J."/>
            <person name="Sun J."/>
            <person name="Sun Y."/>
        </authorList>
    </citation>
    <scope>NUCLEOTIDE SEQUENCE [LARGE SCALE GENOMIC DNA]</scope>
    <source>
        <strain evidence="3">cv. E1</strain>
        <tissue evidence="2">Leaf</tissue>
    </source>
</reference>
<evidence type="ECO:0008006" key="4">
    <source>
        <dbReference type="Google" id="ProtNLM"/>
    </source>
</evidence>
<dbReference type="EMBL" id="JAIQCV010000004">
    <property type="protein sequence ID" value="KAH1107290.1"/>
    <property type="molecule type" value="Genomic_DNA"/>
</dbReference>
<keyword evidence="1" id="KW-0472">Membrane</keyword>
<protein>
    <recommendedName>
        <fullName evidence="4">Arabinogalactan peptide 22</fullName>
    </recommendedName>
</protein>
<keyword evidence="3" id="KW-1185">Reference proteome</keyword>
<dbReference type="AlphaFoldDB" id="A0A9D3W3R6"/>
<evidence type="ECO:0000256" key="1">
    <source>
        <dbReference type="SAM" id="Phobius"/>
    </source>
</evidence>
<dbReference type="Pfam" id="PF06376">
    <property type="entry name" value="AGP"/>
    <property type="match status" value="1"/>
</dbReference>
<keyword evidence="1" id="KW-0812">Transmembrane</keyword>
<keyword evidence="1" id="KW-1133">Transmembrane helix</keyword>
<sequence>KSIEKITNLLSLRRLSYAIQFLKGSAERGPLFILFFSFIGEINMVVLRFFFVPILATLAIGMIALPVTVQAQSPALAPAPGIAPTLAPTTNDGTSIDQGVAYVLMLVALLLTYMIHVADLCFNF</sequence>
<feature type="transmembrane region" description="Helical" evidence="1">
    <location>
        <begin position="100"/>
        <end position="122"/>
    </location>
</feature>
<accession>A0A9D3W3R6</accession>
<gene>
    <name evidence="2" type="ORF">J1N35_011058</name>
</gene>
<name>A0A9D3W3R6_9ROSI</name>
<evidence type="ECO:0000313" key="2">
    <source>
        <dbReference type="EMBL" id="KAH1107290.1"/>
    </source>
</evidence>
<comment type="caution">
    <text evidence="2">The sequence shown here is derived from an EMBL/GenBank/DDBJ whole genome shotgun (WGS) entry which is preliminary data.</text>
</comment>
<dbReference type="OrthoDB" id="1000697at2759"/>